<proteinExistence type="predicted"/>
<accession>A0ABN2WAV8</accession>
<sequence>MGTASRVRPGREHLAADEAVHTLRRGDWWPLVRDAFVRFRYADGFSHARALAFQTVLALVPFAIAAVGLASSLHGGPLGRLVAGSIERMVPASSADLVHDVLDRSQHSGGTLALWFGALFALSNLVTAMSQIERGANRIYGIERDRPFDRKYGRSLLMAVAAGLPLGIGFLVLVAGPQVTAAADEVFGLGPVTAAAWTLLRWPVGVLLTVTSVAVIFRRAPRRHQPGYGWLAFGAGVHLVLWLASTWLLTLYLRLSGSFDAVYGPLSAVFSLLVWAYLTAISLFLGLSFAAQLEADRAGRPGPVLPDPLATEETGTGWPAADQPSGTDQPSDTDLPAIDSGPAPGREPSPRVPAPGRTEP</sequence>
<evidence type="ECO:0000256" key="7">
    <source>
        <dbReference type="SAM" id="Phobius"/>
    </source>
</evidence>
<keyword evidence="2" id="KW-1003">Cell membrane</keyword>
<feature type="transmembrane region" description="Helical" evidence="7">
    <location>
        <begin position="229"/>
        <end position="249"/>
    </location>
</feature>
<dbReference type="Proteomes" id="UP001500897">
    <property type="component" value="Unassembled WGS sequence"/>
</dbReference>
<evidence type="ECO:0000313" key="8">
    <source>
        <dbReference type="EMBL" id="GAA2087651.1"/>
    </source>
</evidence>
<dbReference type="InterPro" id="IPR017039">
    <property type="entry name" value="Virul_fac_BrkB"/>
</dbReference>
<feature type="transmembrane region" description="Helical" evidence="7">
    <location>
        <begin position="194"/>
        <end position="217"/>
    </location>
</feature>
<dbReference type="NCBIfam" id="TIGR00765">
    <property type="entry name" value="yihY_not_rbn"/>
    <property type="match status" value="1"/>
</dbReference>
<evidence type="ECO:0000313" key="9">
    <source>
        <dbReference type="Proteomes" id="UP001500897"/>
    </source>
</evidence>
<keyword evidence="9" id="KW-1185">Reference proteome</keyword>
<keyword evidence="3 7" id="KW-0812">Transmembrane</keyword>
<dbReference type="EMBL" id="BAAANS010000004">
    <property type="protein sequence ID" value="GAA2087651.1"/>
    <property type="molecule type" value="Genomic_DNA"/>
</dbReference>
<evidence type="ECO:0000256" key="1">
    <source>
        <dbReference type="ARBA" id="ARBA00004651"/>
    </source>
</evidence>
<feature type="transmembrane region" description="Helical" evidence="7">
    <location>
        <begin position="152"/>
        <end position="174"/>
    </location>
</feature>
<evidence type="ECO:0000256" key="3">
    <source>
        <dbReference type="ARBA" id="ARBA00022692"/>
    </source>
</evidence>
<feature type="region of interest" description="Disordered" evidence="6">
    <location>
        <begin position="301"/>
        <end position="360"/>
    </location>
</feature>
<evidence type="ECO:0000256" key="5">
    <source>
        <dbReference type="ARBA" id="ARBA00023136"/>
    </source>
</evidence>
<protein>
    <submittedName>
        <fullName evidence="8">YihY/virulence factor BrkB family protein</fullName>
    </submittedName>
</protein>
<gene>
    <name evidence="8" type="ORF">GCM10009759_09250</name>
</gene>
<evidence type="ECO:0000256" key="6">
    <source>
        <dbReference type="SAM" id="MobiDB-lite"/>
    </source>
</evidence>
<feature type="transmembrane region" description="Helical" evidence="7">
    <location>
        <begin position="112"/>
        <end position="132"/>
    </location>
</feature>
<dbReference type="PANTHER" id="PTHR30213">
    <property type="entry name" value="INNER MEMBRANE PROTEIN YHJD"/>
    <property type="match status" value="1"/>
</dbReference>
<feature type="transmembrane region" description="Helical" evidence="7">
    <location>
        <begin position="269"/>
        <end position="291"/>
    </location>
</feature>
<organism evidence="8 9">
    <name type="scientific">Kitasatospora saccharophila</name>
    <dbReference type="NCBI Taxonomy" id="407973"/>
    <lineage>
        <taxon>Bacteria</taxon>
        <taxon>Bacillati</taxon>
        <taxon>Actinomycetota</taxon>
        <taxon>Actinomycetes</taxon>
        <taxon>Kitasatosporales</taxon>
        <taxon>Streptomycetaceae</taxon>
        <taxon>Kitasatospora</taxon>
    </lineage>
</organism>
<feature type="transmembrane region" description="Helical" evidence="7">
    <location>
        <begin position="50"/>
        <end position="71"/>
    </location>
</feature>
<comment type="caution">
    <text evidence="8">The sequence shown here is derived from an EMBL/GenBank/DDBJ whole genome shotgun (WGS) entry which is preliminary data.</text>
</comment>
<comment type="subcellular location">
    <subcellularLocation>
        <location evidence="1">Cell membrane</location>
        <topology evidence="1">Multi-pass membrane protein</topology>
    </subcellularLocation>
</comment>
<evidence type="ECO:0000256" key="4">
    <source>
        <dbReference type="ARBA" id="ARBA00022989"/>
    </source>
</evidence>
<keyword evidence="4 7" id="KW-1133">Transmembrane helix</keyword>
<reference evidence="8 9" key="1">
    <citation type="journal article" date="2019" name="Int. J. Syst. Evol. Microbiol.">
        <title>The Global Catalogue of Microorganisms (GCM) 10K type strain sequencing project: providing services to taxonomists for standard genome sequencing and annotation.</title>
        <authorList>
            <consortium name="The Broad Institute Genomics Platform"/>
            <consortium name="The Broad Institute Genome Sequencing Center for Infectious Disease"/>
            <person name="Wu L."/>
            <person name="Ma J."/>
        </authorList>
    </citation>
    <scope>NUCLEOTIDE SEQUENCE [LARGE SCALE GENOMIC DNA]</scope>
    <source>
        <strain evidence="8 9">JCM 14559</strain>
    </source>
</reference>
<dbReference type="Pfam" id="PF03631">
    <property type="entry name" value="Virul_fac_BrkB"/>
    <property type="match status" value="1"/>
</dbReference>
<keyword evidence="5 7" id="KW-0472">Membrane</keyword>
<name>A0ABN2WAV8_9ACTN</name>
<evidence type="ECO:0000256" key="2">
    <source>
        <dbReference type="ARBA" id="ARBA00022475"/>
    </source>
</evidence>
<dbReference type="PANTHER" id="PTHR30213:SF0">
    <property type="entry name" value="UPF0761 MEMBRANE PROTEIN YIHY"/>
    <property type="match status" value="1"/>
</dbReference>